<protein>
    <recommendedName>
        <fullName evidence="2">rRNA-processing protein FYV7</fullName>
    </recommendedName>
</protein>
<dbReference type="Pfam" id="PF08524">
    <property type="entry name" value="rRNA_processing"/>
    <property type="match status" value="1"/>
</dbReference>
<feature type="compositionally biased region" description="Basic and acidic residues" evidence="3">
    <location>
        <begin position="179"/>
        <end position="188"/>
    </location>
</feature>
<dbReference type="InterPro" id="IPR013730">
    <property type="entry name" value="Fyv7/TAP26"/>
</dbReference>
<comment type="similarity">
    <text evidence="1">Belongs to the FYV7 family.</text>
</comment>
<organism evidence="4 5">
    <name type="scientific">Metschnikowia bicuspidata</name>
    <dbReference type="NCBI Taxonomy" id="27322"/>
    <lineage>
        <taxon>Eukaryota</taxon>
        <taxon>Fungi</taxon>
        <taxon>Dikarya</taxon>
        <taxon>Ascomycota</taxon>
        <taxon>Saccharomycotina</taxon>
        <taxon>Pichiomycetes</taxon>
        <taxon>Metschnikowiaceae</taxon>
        <taxon>Metschnikowia</taxon>
    </lineage>
</organism>
<gene>
    <name evidence="4" type="ORF">METBISCDRAFT_26280</name>
</gene>
<evidence type="ECO:0000313" key="5">
    <source>
        <dbReference type="Proteomes" id="UP000268321"/>
    </source>
</evidence>
<evidence type="ECO:0000313" key="4">
    <source>
        <dbReference type="EMBL" id="RKP31800.1"/>
    </source>
</evidence>
<proteinExistence type="inferred from homology"/>
<sequence length="188" mass="22341">MRQTHDRRKPFRGKQRHKNFREFKNQEIKRSLVHRARLRKNYFKLLVKEGVDAQELSPKKEAASGSEEEEEVDENDEEAGEGEEVERVLSAVRRADPLPDQKTAGKLAKQEQRKKPVNLQERARLARERQEERRRQELEKVREKRALIEQSRRDREKKKSSLSQRTKRGQPVMGPRINDLLDKIRKSS</sequence>
<reference evidence="5" key="1">
    <citation type="journal article" date="2018" name="Nat. Microbiol.">
        <title>Leveraging single-cell genomics to expand the fungal tree of life.</title>
        <authorList>
            <person name="Ahrendt S.R."/>
            <person name="Quandt C.A."/>
            <person name="Ciobanu D."/>
            <person name="Clum A."/>
            <person name="Salamov A."/>
            <person name="Andreopoulos B."/>
            <person name="Cheng J.F."/>
            <person name="Woyke T."/>
            <person name="Pelin A."/>
            <person name="Henrissat B."/>
            <person name="Reynolds N.K."/>
            <person name="Benny G.L."/>
            <person name="Smith M.E."/>
            <person name="James T.Y."/>
            <person name="Grigoriev I.V."/>
        </authorList>
    </citation>
    <scope>NUCLEOTIDE SEQUENCE [LARGE SCALE GENOMIC DNA]</scope>
    <source>
        <strain evidence="5">Baker2002</strain>
    </source>
</reference>
<feature type="compositionally biased region" description="Basic and acidic residues" evidence="3">
    <location>
        <begin position="121"/>
        <end position="159"/>
    </location>
</feature>
<feature type="compositionally biased region" description="Basic and acidic residues" evidence="3">
    <location>
        <begin position="49"/>
        <end position="62"/>
    </location>
</feature>
<evidence type="ECO:0000256" key="3">
    <source>
        <dbReference type="SAM" id="MobiDB-lite"/>
    </source>
</evidence>
<feature type="compositionally biased region" description="Basic residues" evidence="3">
    <location>
        <begin position="1"/>
        <end position="19"/>
    </location>
</feature>
<dbReference type="AlphaFoldDB" id="A0A4P9ZIE1"/>
<feature type="region of interest" description="Disordered" evidence="3">
    <location>
        <begin position="1"/>
        <end position="27"/>
    </location>
</feature>
<evidence type="ECO:0000256" key="2">
    <source>
        <dbReference type="ARBA" id="ARBA00018780"/>
    </source>
</evidence>
<feature type="compositionally biased region" description="Acidic residues" evidence="3">
    <location>
        <begin position="66"/>
        <end position="84"/>
    </location>
</feature>
<dbReference type="OrthoDB" id="2135053at2759"/>
<dbReference type="EMBL" id="ML004437">
    <property type="protein sequence ID" value="RKP31800.1"/>
    <property type="molecule type" value="Genomic_DNA"/>
</dbReference>
<keyword evidence="5" id="KW-1185">Reference proteome</keyword>
<evidence type="ECO:0000256" key="1">
    <source>
        <dbReference type="ARBA" id="ARBA00006800"/>
    </source>
</evidence>
<accession>A0A4P9ZIE1</accession>
<dbReference type="Proteomes" id="UP000268321">
    <property type="component" value="Unassembled WGS sequence"/>
</dbReference>
<feature type="region of interest" description="Disordered" evidence="3">
    <location>
        <begin position="49"/>
        <end position="188"/>
    </location>
</feature>
<name>A0A4P9ZIE1_9ASCO</name>